<dbReference type="InterPro" id="IPR018062">
    <property type="entry name" value="HTH_AraC-typ_CS"/>
</dbReference>
<comment type="caution">
    <text evidence="5">The sequence shown here is derived from an EMBL/GenBank/DDBJ whole genome shotgun (WGS) entry which is preliminary data.</text>
</comment>
<dbReference type="SMART" id="SM00342">
    <property type="entry name" value="HTH_ARAC"/>
    <property type="match status" value="1"/>
</dbReference>
<reference evidence="5 6" key="1">
    <citation type="submission" date="2023-07" db="EMBL/GenBank/DDBJ databases">
        <title>Genomic Encyclopedia of Type Strains, Phase IV (KMG-IV): sequencing the most valuable type-strain genomes for metagenomic binning, comparative biology and taxonomic classification.</title>
        <authorList>
            <person name="Goeker M."/>
        </authorList>
    </citation>
    <scope>NUCLEOTIDE SEQUENCE [LARGE SCALE GENOMIC DNA]</scope>
    <source>
        <strain evidence="5 6">DSM 2457</strain>
    </source>
</reference>
<evidence type="ECO:0000313" key="5">
    <source>
        <dbReference type="EMBL" id="MDQ0304265.1"/>
    </source>
</evidence>
<proteinExistence type="predicted"/>
<dbReference type="PROSITE" id="PS00041">
    <property type="entry name" value="HTH_ARAC_FAMILY_1"/>
    <property type="match status" value="1"/>
</dbReference>
<accession>A0ABU0BEK3</accession>
<dbReference type="EMBL" id="JAUSUI010000006">
    <property type="protein sequence ID" value="MDQ0304265.1"/>
    <property type="molecule type" value="Genomic_DNA"/>
</dbReference>
<dbReference type="PRINTS" id="PR00032">
    <property type="entry name" value="HTHARAC"/>
</dbReference>
<sequence>MASVHDFGRRKFPRAELLFSSARRNWSGMAAEIRNHPAGEIPPPVPQQMEITLALRGAEGARVQRRASGELQDTAVRRGTVWLCPIGVVEDSIRITDDLQDVLHIYIGREVFADMSRDLSRPVAPEEIAYRADVDDDFLRQVGFRVQAELEQESSAGRLLVDSLTRALAAHLVSLYAGERRPPPGDVSLDRNRLRRVIDYINDNIESELLLAELSDIACLSVHHFARAFRSAMGVPPHRFISSLRVERAQDLLLHSDFSLAEIAHACRFSSQSTFTRAFRRHVGVSPGEFRRGAK</sequence>
<evidence type="ECO:0000256" key="3">
    <source>
        <dbReference type="ARBA" id="ARBA00023163"/>
    </source>
</evidence>
<dbReference type="RefSeq" id="WP_307021290.1">
    <property type="nucleotide sequence ID" value="NZ_JAUSUI010000006.1"/>
</dbReference>
<dbReference type="Pfam" id="PF12833">
    <property type="entry name" value="HTH_18"/>
    <property type="match status" value="1"/>
</dbReference>
<keyword evidence="6" id="KW-1185">Reference proteome</keyword>
<evidence type="ECO:0000256" key="2">
    <source>
        <dbReference type="ARBA" id="ARBA00023125"/>
    </source>
</evidence>
<evidence type="ECO:0000259" key="4">
    <source>
        <dbReference type="PROSITE" id="PS01124"/>
    </source>
</evidence>
<keyword evidence="1" id="KW-0805">Transcription regulation</keyword>
<name>A0ABU0BEK3_9HYPH</name>
<keyword evidence="3" id="KW-0804">Transcription</keyword>
<dbReference type="Proteomes" id="UP001224682">
    <property type="component" value="Unassembled WGS sequence"/>
</dbReference>
<dbReference type="PANTHER" id="PTHR46796">
    <property type="entry name" value="HTH-TYPE TRANSCRIPTIONAL ACTIVATOR RHAS-RELATED"/>
    <property type="match status" value="1"/>
</dbReference>
<dbReference type="InterPro" id="IPR020449">
    <property type="entry name" value="Tscrpt_reg_AraC-type_HTH"/>
</dbReference>
<organism evidence="5 6">
    <name type="scientific">Ancylobacter polymorphus</name>
    <dbReference type="NCBI Taxonomy" id="223390"/>
    <lineage>
        <taxon>Bacteria</taxon>
        <taxon>Pseudomonadati</taxon>
        <taxon>Pseudomonadota</taxon>
        <taxon>Alphaproteobacteria</taxon>
        <taxon>Hyphomicrobiales</taxon>
        <taxon>Xanthobacteraceae</taxon>
        <taxon>Ancylobacter</taxon>
    </lineage>
</organism>
<keyword evidence="2" id="KW-0238">DNA-binding</keyword>
<dbReference type="SUPFAM" id="SSF46689">
    <property type="entry name" value="Homeodomain-like"/>
    <property type="match status" value="2"/>
</dbReference>
<feature type="domain" description="HTH araC/xylS-type" evidence="4">
    <location>
        <begin position="195"/>
        <end position="293"/>
    </location>
</feature>
<evidence type="ECO:0000313" key="6">
    <source>
        <dbReference type="Proteomes" id="UP001224682"/>
    </source>
</evidence>
<dbReference type="InterPro" id="IPR009057">
    <property type="entry name" value="Homeodomain-like_sf"/>
</dbReference>
<dbReference type="PANTHER" id="PTHR46796:SF6">
    <property type="entry name" value="ARAC SUBFAMILY"/>
    <property type="match status" value="1"/>
</dbReference>
<dbReference type="PROSITE" id="PS01124">
    <property type="entry name" value="HTH_ARAC_FAMILY_2"/>
    <property type="match status" value="1"/>
</dbReference>
<dbReference type="Gene3D" id="1.10.10.60">
    <property type="entry name" value="Homeodomain-like"/>
    <property type="match status" value="2"/>
</dbReference>
<dbReference type="InterPro" id="IPR018060">
    <property type="entry name" value="HTH_AraC"/>
</dbReference>
<gene>
    <name evidence="5" type="ORF">J2S75_003301</name>
</gene>
<protein>
    <submittedName>
        <fullName evidence="5">AraC family transcriptional regulator</fullName>
    </submittedName>
</protein>
<dbReference type="InterPro" id="IPR050204">
    <property type="entry name" value="AraC_XylS_family_regulators"/>
</dbReference>
<evidence type="ECO:0000256" key="1">
    <source>
        <dbReference type="ARBA" id="ARBA00023015"/>
    </source>
</evidence>